<keyword evidence="7 9" id="KW-0378">Hydrolase</keyword>
<dbReference type="GO" id="GO:0004222">
    <property type="term" value="F:metalloendopeptidase activity"/>
    <property type="evidence" value="ECO:0007669"/>
    <property type="project" value="InterPro"/>
</dbReference>
<proteinExistence type="inferred from homology"/>
<dbReference type="PATRIC" id="fig|1637645.4.peg.1867"/>
<reference evidence="10 11" key="1">
    <citation type="submission" date="2015-06" db="EMBL/GenBank/DDBJ databases">
        <title>Draft genome assembly of filamentous brackish cyanobacterium Limnoraphis robusta strain CS-951.</title>
        <authorList>
            <person name="Willis A."/>
            <person name="Parks M."/>
            <person name="Burford M.A."/>
        </authorList>
    </citation>
    <scope>NUCLEOTIDE SEQUENCE [LARGE SCALE GENOMIC DNA]</scope>
    <source>
        <strain evidence="10 11">CS-951</strain>
    </source>
</reference>
<gene>
    <name evidence="9" type="primary">ybeY</name>
    <name evidence="10" type="ORF">WN50_02260</name>
</gene>
<feature type="binding site" evidence="9">
    <location>
        <position position="152"/>
    </location>
    <ligand>
        <name>Zn(2+)</name>
        <dbReference type="ChEBI" id="CHEBI:29105"/>
        <note>catalytic</note>
    </ligand>
</feature>
<evidence type="ECO:0000313" key="10">
    <source>
        <dbReference type="EMBL" id="KKD39627.1"/>
    </source>
</evidence>
<dbReference type="InterPro" id="IPR020549">
    <property type="entry name" value="YbeY_CS"/>
</dbReference>
<dbReference type="PANTHER" id="PTHR46986">
    <property type="entry name" value="ENDORIBONUCLEASE YBEY, CHLOROPLASTIC"/>
    <property type="match status" value="1"/>
</dbReference>
<evidence type="ECO:0000256" key="4">
    <source>
        <dbReference type="ARBA" id="ARBA00022722"/>
    </source>
</evidence>
<dbReference type="GO" id="GO:0005737">
    <property type="term" value="C:cytoplasm"/>
    <property type="evidence" value="ECO:0007669"/>
    <property type="project" value="UniProtKB-SubCell"/>
</dbReference>
<keyword evidence="2 9" id="KW-0690">Ribosome biogenesis</keyword>
<dbReference type="InterPro" id="IPR002036">
    <property type="entry name" value="YbeY"/>
</dbReference>
<evidence type="ECO:0000256" key="6">
    <source>
        <dbReference type="ARBA" id="ARBA00022759"/>
    </source>
</evidence>
<dbReference type="OrthoDB" id="9807740at2"/>
<keyword evidence="4 9" id="KW-0540">Nuclease</keyword>
<keyword evidence="9" id="KW-0963">Cytoplasm</keyword>
<feature type="binding site" evidence="9">
    <location>
        <position position="162"/>
    </location>
    <ligand>
        <name>Zn(2+)</name>
        <dbReference type="ChEBI" id="CHEBI:29105"/>
        <note>catalytic</note>
    </ligand>
</feature>
<keyword evidence="5 9" id="KW-0479">Metal-binding</keyword>
<protein>
    <recommendedName>
        <fullName evidence="9">Endoribonuclease YbeY</fullName>
        <ecNumber evidence="9">3.1.-.-</ecNumber>
    </recommendedName>
</protein>
<dbReference type="GO" id="GO:0006364">
    <property type="term" value="P:rRNA processing"/>
    <property type="evidence" value="ECO:0007669"/>
    <property type="project" value="UniProtKB-UniRule"/>
</dbReference>
<dbReference type="NCBIfam" id="TIGR00043">
    <property type="entry name" value="rRNA maturation RNase YbeY"/>
    <property type="match status" value="1"/>
</dbReference>
<dbReference type="HAMAP" id="MF_00009">
    <property type="entry name" value="Endoribonucl_YbeY"/>
    <property type="match status" value="1"/>
</dbReference>
<dbReference type="SUPFAM" id="SSF55486">
    <property type="entry name" value="Metalloproteases ('zincins'), catalytic domain"/>
    <property type="match status" value="1"/>
</dbReference>
<dbReference type="GO" id="GO:0008270">
    <property type="term" value="F:zinc ion binding"/>
    <property type="evidence" value="ECO:0007669"/>
    <property type="project" value="UniProtKB-UniRule"/>
</dbReference>
<evidence type="ECO:0000256" key="2">
    <source>
        <dbReference type="ARBA" id="ARBA00022517"/>
    </source>
</evidence>
<comment type="subcellular location">
    <subcellularLocation>
        <location evidence="9">Cytoplasm</location>
    </subcellularLocation>
</comment>
<dbReference type="InterPro" id="IPR023091">
    <property type="entry name" value="MetalPrtase_cat_dom_sf_prd"/>
</dbReference>
<comment type="caution">
    <text evidence="10">The sequence shown here is derived from an EMBL/GenBank/DDBJ whole genome shotgun (WGS) entry which is preliminary data.</text>
</comment>
<keyword evidence="6 9" id="KW-0255">Endonuclease</keyword>
<organism evidence="10 11">
    <name type="scientific">Limnoraphis robusta CS-951</name>
    <dbReference type="NCBI Taxonomy" id="1637645"/>
    <lineage>
        <taxon>Bacteria</taxon>
        <taxon>Bacillati</taxon>
        <taxon>Cyanobacteriota</taxon>
        <taxon>Cyanophyceae</taxon>
        <taxon>Oscillatoriophycideae</taxon>
        <taxon>Oscillatoriales</taxon>
        <taxon>Sirenicapillariaceae</taxon>
        <taxon>Limnoraphis</taxon>
    </lineage>
</organism>
<keyword evidence="8 9" id="KW-0862">Zinc</keyword>
<keyword evidence="3 9" id="KW-0698">rRNA processing</keyword>
<evidence type="ECO:0000256" key="5">
    <source>
        <dbReference type="ARBA" id="ARBA00022723"/>
    </source>
</evidence>
<evidence type="ECO:0000256" key="8">
    <source>
        <dbReference type="ARBA" id="ARBA00022833"/>
    </source>
</evidence>
<dbReference type="Gene3D" id="3.40.390.30">
    <property type="entry name" value="Metalloproteases ('zincins'), catalytic domain"/>
    <property type="match status" value="1"/>
</dbReference>
<feature type="binding site" evidence="9">
    <location>
        <position position="156"/>
    </location>
    <ligand>
        <name>Zn(2+)</name>
        <dbReference type="ChEBI" id="CHEBI:29105"/>
        <note>catalytic</note>
    </ligand>
</feature>
<evidence type="ECO:0000256" key="1">
    <source>
        <dbReference type="ARBA" id="ARBA00010875"/>
    </source>
</evidence>
<dbReference type="Proteomes" id="UP000033607">
    <property type="component" value="Unassembled WGS sequence"/>
</dbReference>
<comment type="cofactor">
    <cofactor evidence="9">
        <name>Zn(2+)</name>
        <dbReference type="ChEBI" id="CHEBI:29105"/>
    </cofactor>
    <text evidence="9">Binds 1 zinc ion.</text>
</comment>
<comment type="similarity">
    <text evidence="1 9">Belongs to the endoribonuclease YbeY family.</text>
</comment>
<accession>A0A0F5YLW1</accession>
<comment type="function">
    <text evidence="9">Single strand-specific metallo-endoribonuclease involved in late-stage 70S ribosome quality control and in maturation of the 3' terminus of the 16S rRNA.</text>
</comment>
<evidence type="ECO:0000313" key="11">
    <source>
        <dbReference type="Proteomes" id="UP000033607"/>
    </source>
</evidence>
<sequence>MVLMSQVSLYVNIQDYFWLGEESVTPPASEKSRSEGKDSCPISPETWEQWFSQWFQILNPDIPQAGSYELSLRLTDDTEIQQLNAEYRSVDAPTDVLAFATLEVGCPQLPAGVFSSESLYLGDIVISVETADRQAQQQGHSLKIELGWLAAHGLLHLLGWDHPDQQMLIQMLDQQVIMLQAVNLEVNAATIQVNLAEYSPTLLDE</sequence>
<dbReference type="PANTHER" id="PTHR46986:SF1">
    <property type="entry name" value="ENDORIBONUCLEASE YBEY, CHLOROPLASTIC"/>
    <property type="match status" value="1"/>
</dbReference>
<dbReference type="Pfam" id="PF02130">
    <property type="entry name" value="YbeY"/>
    <property type="match status" value="1"/>
</dbReference>
<evidence type="ECO:0000256" key="7">
    <source>
        <dbReference type="ARBA" id="ARBA00022801"/>
    </source>
</evidence>
<dbReference type="EMBL" id="LATL02000093">
    <property type="protein sequence ID" value="KKD39627.1"/>
    <property type="molecule type" value="Genomic_DNA"/>
</dbReference>
<dbReference type="PROSITE" id="PS01306">
    <property type="entry name" value="UPF0054"/>
    <property type="match status" value="1"/>
</dbReference>
<dbReference type="AlphaFoldDB" id="A0A0F5YLW1"/>
<evidence type="ECO:0000256" key="9">
    <source>
        <dbReference type="HAMAP-Rule" id="MF_00009"/>
    </source>
</evidence>
<dbReference type="GO" id="GO:0004521">
    <property type="term" value="F:RNA endonuclease activity"/>
    <property type="evidence" value="ECO:0007669"/>
    <property type="project" value="UniProtKB-UniRule"/>
</dbReference>
<evidence type="ECO:0000256" key="3">
    <source>
        <dbReference type="ARBA" id="ARBA00022552"/>
    </source>
</evidence>
<name>A0A0F5YLW1_9CYAN</name>
<dbReference type="EC" id="3.1.-.-" evidence="9"/>